<dbReference type="InParanoid" id="A0A0D2AKX0"/>
<comment type="similarity">
    <text evidence="1">Belongs to the peptidase C48 family.</text>
</comment>
<dbReference type="PANTHER" id="PTHR46896:SF3">
    <property type="entry name" value="FI06413P-RELATED"/>
    <property type="match status" value="1"/>
</dbReference>
<feature type="region of interest" description="Disordered" evidence="7">
    <location>
        <begin position="1213"/>
        <end position="1255"/>
    </location>
</feature>
<reference evidence="9 10" key="1">
    <citation type="submission" date="2015-01" db="EMBL/GenBank/DDBJ databases">
        <title>The Genome Sequence of Ochroconis gallopava CBS43764.</title>
        <authorList>
            <consortium name="The Broad Institute Genomics Platform"/>
            <person name="Cuomo C."/>
            <person name="de Hoog S."/>
            <person name="Gorbushina A."/>
            <person name="Stielow B."/>
            <person name="Teixiera M."/>
            <person name="Abouelleil A."/>
            <person name="Chapman S.B."/>
            <person name="Priest M."/>
            <person name="Young S.K."/>
            <person name="Wortman J."/>
            <person name="Nusbaum C."/>
            <person name="Birren B."/>
        </authorList>
    </citation>
    <scope>NUCLEOTIDE SEQUENCE [LARGE SCALE GENOMIC DNA]</scope>
    <source>
        <strain evidence="9 10">CBS 43764</strain>
    </source>
</reference>
<dbReference type="SUPFAM" id="SSF54001">
    <property type="entry name" value="Cysteine proteinases"/>
    <property type="match status" value="1"/>
</dbReference>
<dbReference type="Pfam" id="PF02902">
    <property type="entry name" value="Peptidase_C48"/>
    <property type="match status" value="2"/>
</dbReference>
<feature type="compositionally biased region" description="Polar residues" evidence="7">
    <location>
        <begin position="732"/>
        <end position="746"/>
    </location>
</feature>
<dbReference type="Gene3D" id="1.10.418.20">
    <property type="match status" value="2"/>
</dbReference>
<feature type="compositionally biased region" description="Basic and acidic residues" evidence="7">
    <location>
        <begin position="313"/>
        <end position="322"/>
    </location>
</feature>
<feature type="region of interest" description="Disordered" evidence="7">
    <location>
        <begin position="306"/>
        <end position="351"/>
    </location>
</feature>
<dbReference type="InterPro" id="IPR051947">
    <property type="entry name" value="Sentrin-specific_protease"/>
</dbReference>
<feature type="region of interest" description="Disordered" evidence="7">
    <location>
        <begin position="13"/>
        <end position="101"/>
    </location>
</feature>
<feature type="compositionally biased region" description="Polar residues" evidence="7">
    <location>
        <begin position="1016"/>
        <end position="1035"/>
    </location>
</feature>
<dbReference type="GO" id="GO:0070139">
    <property type="term" value="F:SUMO-specific endopeptidase activity"/>
    <property type="evidence" value="ECO:0007669"/>
    <property type="project" value="TreeGrafter"/>
</dbReference>
<sequence length="1255" mass="139895">MYRKIVDSVSEFLGKGNDEGDFLRSSSAPVDLTEDNDAGKSSAPNIRPPPLPSRPTTYNTKKLRERIDDPYPEPPSRILKTESASMTHQRKAEKKDELRLLGNFRAPDDAVRIEIPYAGTQTDTRPHSRPGPDNKLRTVPMSGRKPGSGGAFLPRDTISHTKHQGKAFQTNSFGGKGTGAHRNELAVEISRGENVRKDANDFTEDDRPTKRQRLNESEQRDDGKGSQMGGKTADVEVTRVSKASGHTAPQTRRIGSVVSSRLLSPWEVSGAQESRQLDRLLERPARQQPTIRNFDTVMIQASKPANYTSSSARKPDIGREVLEISDDESTNRQSVGTYERPSKRPFDGAEVATEAQCRTKINQATGLSEFYRMHDRVRNPKKPRILRNFEIEDEDVEPSTILKSQVLNVLGPKRSTAHGLDSKKQAQLLDHSSRGEARELIQSARRQSPTRSPSRKGPPKRWPSSPQQKSEDTDQEDELHGNGSMPGSFLPEKSSTRKPTAALKRLSGKQRPHEQKSFSVAKLVDANGVVWENFEFMQLQIDAGDSYHNAVLLDQNGKPVTPGCSLDLRNTRKVVYSTDPQSSIMRLELGGTDRVDIEFHDHDVQNQFLEAVKDLTTIKDELKNKTAAWMKGVFGKRDAPKQPSIEVIDDGVEQEVLAKRVERNTLAMGQAKHAAVEDSRPRSRRTLISQMKANEASNNQTTMASALEPAERRSTRLDASNDVILPSALRSTRTSMRTQKATSPSSEPHFERYSKTHGLGRPWEQPLVYPEVGKKRATVNFADLERLDEGELLNDNLLEFYIRWLQENRKDKLKPHTAYFFNTFFYTVLSDTSSLSRLQRAGSSINFSAVERWTAKDDIFSYDFVIVPVNEAMHWYLAIICNLPNLLPRVENAIEKDLHIGLEAQADDKKSSSQSVKLLDSPDARIPDESTSEVVEVDGTEAEEPRVDAIGAGNSSRSTPNEPANRSVGMKTGSPISQKENREAGRGSKTAEIVVESERTFDLDEVLSKSVRPSAPDSQGSSQVENSQINTSQMSDGLFGNATPSSGNRQKKGRRKSAPPLRRYNTAQPMIVIMDPMGTAHPRTVAALKEYLVAEAKQKRDMNIDRDNIKSMTARAGIPQQNNYYDCGIYVLGYLDKFMEDPQEFGRKLLSREFDLHVDWPEMQPTKMRAQMRGMLQELAKQQQEARAAKAAARRAAKARAKASISNTLAPLSAQKVSSLPAGQEKAATISAPTKQWSPESKPSEEVQSDRPLPL</sequence>
<gene>
    <name evidence="9" type="ORF">PV09_02056</name>
</gene>
<feature type="region of interest" description="Disordered" evidence="7">
    <location>
        <begin position="691"/>
        <end position="720"/>
    </location>
</feature>
<dbReference type="GO" id="GO:0005634">
    <property type="term" value="C:nucleus"/>
    <property type="evidence" value="ECO:0007669"/>
    <property type="project" value="TreeGrafter"/>
</dbReference>
<dbReference type="EMBL" id="KN847533">
    <property type="protein sequence ID" value="KIW07190.1"/>
    <property type="molecule type" value="Genomic_DNA"/>
</dbReference>
<dbReference type="GO" id="GO:0016926">
    <property type="term" value="P:protein desumoylation"/>
    <property type="evidence" value="ECO:0007669"/>
    <property type="project" value="TreeGrafter"/>
</dbReference>
<dbReference type="InterPro" id="IPR003653">
    <property type="entry name" value="Peptidase_C48_C"/>
</dbReference>
<dbReference type="STRING" id="253628.A0A0D2AKX0"/>
<keyword evidence="3" id="KW-0645">Protease</keyword>
<proteinExistence type="inferred from homology"/>
<dbReference type="PANTHER" id="PTHR46896">
    <property type="entry name" value="SENTRIN-SPECIFIC PROTEASE"/>
    <property type="match status" value="1"/>
</dbReference>
<feature type="region of interest" description="Disordered" evidence="7">
    <location>
        <begin position="732"/>
        <end position="758"/>
    </location>
</feature>
<dbReference type="Proteomes" id="UP000053259">
    <property type="component" value="Unassembled WGS sequence"/>
</dbReference>
<organism evidence="9 10">
    <name type="scientific">Verruconis gallopava</name>
    <dbReference type="NCBI Taxonomy" id="253628"/>
    <lineage>
        <taxon>Eukaryota</taxon>
        <taxon>Fungi</taxon>
        <taxon>Dikarya</taxon>
        <taxon>Ascomycota</taxon>
        <taxon>Pezizomycotina</taxon>
        <taxon>Dothideomycetes</taxon>
        <taxon>Pleosporomycetidae</taxon>
        <taxon>Venturiales</taxon>
        <taxon>Sympoventuriaceae</taxon>
        <taxon>Verruconis</taxon>
    </lineage>
</organism>
<evidence type="ECO:0000259" key="8">
    <source>
        <dbReference type="PROSITE" id="PS50600"/>
    </source>
</evidence>
<dbReference type="AlphaFoldDB" id="A0A0D2AKX0"/>
<feature type="coiled-coil region" evidence="6">
    <location>
        <begin position="1172"/>
        <end position="1199"/>
    </location>
</feature>
<dbReference type="OrthoDB" id="442460at2759"/>
<evidence type="ECO:0000256" key="6">
    <source>
        <dbReference type="SAM" id="Coils"/>
    </source>
</evidence>
<keyword evidence="10" id="KW-1185">Reference proteome</keyword>
<feature type="region of interest" description="Disordered" evidence="7">
    <location>
        <begin position="414"/>
        <end position="516"/>
    </location>
</feature>
<feature type="compositionally biased region" description="Polar residues" evidence="7">
    <location>
        <begin position="691"/>
        <end position="704"/>
    </location>
</feature>
<protein>
    <recommendedName>
        <fullName evidence="8">Ubiquitin-like protease family profile domain-containing protein</fullName>
    </recommendedName>
</protein>
<name>A0A0D2AKX0_9PEZI</name>
<feature type="compositionally biased region" description="Polar residues" evidence="7">
    <location>
        <begin position="953"/>
        <end position="964"/>
    </location>
</feature>
<evidence type="ECO:0000256" key="3">
    <source>
        <dbReference type="ARBA" id="ARBA00022670"/>
    </source>
</evidence>
<feature type="domain" description="Ubiquitin-like protease family profile" evidence="8">
    <location>
        <begin position="777"/>
        <end position="1138"/>
    </location>
</feature>
<dbReference type="GO" id="GO:0006508">
    <property type="term" value="P:proteolysis"/>
    <property type="evidence" value="ECO:0007669"/>
    <property type="project" value="UniProtKB-KW"/>
</dbReference>
<feature type="compositionally biased region" description="Polar residues" evidence="7">
    <location>
        <begin position="1231"/>
        <end position="1241"/>
    </location>
</feature>
<keyword evidence="4" id="KW-0833">Ubl conjugation pathway</keyword>
<keyword evidence="5" id="KW-0378">Hydrolase</keyword>
<dbReference type="InterPro" id="IPR038765">
    <property type="entry name" value="Papain-like_cys_pep_sf"/>
</dbReference>
<dbReference type="VEuPathDB" id="FungiDB:PV09_02056"/>
<feature type="compositionally biased region" description="Basic and acidic residues" evidence="7">
    <location>
        <begin position="181"/>
        <end position="224"/>
    </location>
</feature>
<evidence type="ECO:0000256" key="4">
    <source>
        <dbReference type="ARBA" id="ARBA00022786"/>
    </source>
</evidence>
<dbReference type="Gene3D" id="3.30.310.130">
    <property type="entry name" value="Ubiquitin-related"/>
    <property type="match status" value="1"/>
</dbReference>
<evidence type="ECO:0000256" key="5">
    <source>
        <dbReference type="ARBA" id="ARBA00022801"/>
    </source>
</evidence>
<evidence type="ECO:0000256" key="1">
    <source>
        <dbReference type="ARBA" id="ARBA00005234"/>
    </source>
</evidence>
<evidence type="ECO:0000256" key="7">
    <source>
        <dbReference type="SAM" id="MobiDB-lite"/>
    </source>
</evidence>
<keyword evidence="6" id="KW-0175">Coiled coil</keyword>
<dbReference type="PROSITE" id="PS50600">
    <property type="entry name" value="ULP_PROTEASE"/>
    <property type="match status" value="1"/>
</dbReference>
<keyword evidence="2" id="KW-0597">Phosphoprotein</keyword>
<evidence type="ECO:0000256" key="2">
    <source>
        <dbReference type="ARBA" id="ARBA00022553"/>
    </source>
</evidence>
<dbReference type="RefSeq" id="XP_016217059.1">
    <property type="nucleotide sequence ID" value="XM_016355043.1"/>
</dbReference>
<feature type="region of interest" description="Disordered" evidence="7">
    <location>
        <begin position="117"/>
        <end position="253"/>
    </location>
</feature>
<dbReference type="HOGENOM" id="CLU_265398_0_0_1"/>
<evidence type="ECO:0000313" key="10">
    <source>
        <dbReference type="Proteomes" id="UP000053259"/>
    </source>
</evidence>
<evidence type="ECO:0000313" key="9">
    <source>
        <dbReference type="EMBL" id="KIW07190.1"/>
    </source>
</evidence>
<dbReference type="GeneID" id="27310029"/>
<feature type="compositionally biased region" description="Basic and acidic residues" evidence="7">
    <location>
        <begin position="124"/>
        <end position="136"/>
    </location>
</feature>
<feature type="region of interest" description="Disordered" evidence="7">
    <location>
        <begin position="911"/>
        <end position="1062"/>
    </location>
</feature>
<dbReference type="GO" id="GO:0005737">
    <property type="term" value="C:cytoplasm"/>
    <property type="evidence" value="ECO:0007669"/>
    <property type="project" value="TreeGrafter"/>
</dbReference>
<accession>A0A0D2AKX0</accession>